<dbReference type="Gene3D" id="2.60.40.1240">
    <property type="match status" value="1"/>
</dbReference>
<keyword evidence="3 6" id="KW-0547">Nucleotide-binding</keyword>
<dbReference type="PANTHER" id="PTHR43289">
    <property type="entry name" value="MITOGEN-ACTIVATED PROTEIN KINASE KINASE KINASE 20-RELATED"/>
    <property type="match status" value="1"/>
</dbReference>
<dbReference type="PROSITE" id="PS00108">
    <property type="entry name" value="PROTEIN_KINASE_ST"/>
    <property type="match status" value="1"/>
</dbReference>
<evidence type="ECO:0000256" key="3">
    <source>
        <dbReference type="ARBA" id="ARBA00022741"/>
    </source>
</evidence>
<dbReference type="PROSITE" id="PS50011">
    <property type="entry name" value="PROTEIN_KINASE_DOM"/>
    <property type="match status" value="1"/>
</dbReference>
<dbReference type="AlphaFoldDB" id="A0A0S4QZL4"/>
<evidence type="ECO:0000256" key="6">
    <source>
        <dbReference type="PROSITE-ProRule" id="PRU10141"/>
    </source>
</evidence>
<dbReference type="Gene3D" id="1.10.510.10">
    <property type="entry name" value="Transferase(Phosphotransferase) domain 1"/>
    <property type="match status" value="1"/>
</dbReference>
<protein>
    <submittedName>
        <fullName evidence="9">Serine/threonine protein kinase</fullName>
    </submittedName>
</protein>
<dbReference type="InterPro" id="IPR000719">
    <property type="entry name" value="Prot_kinase_dom"/>
</dbReference>
<evidence type="ECO:0000256" key="5">
    <source>
        <dbReference type="ARBA" id="ARBA00022840"/>
    </source>
</evidence>
<keyword evidence="9" id="KW-0723">Serine/threonine-protein kinase</keyword>
<feature type="region of interest" description="Disordered" evidence="7">
    <location>
        <begin position="376"/>
        <end position="395"/>
    </location>
</feature>
<dbReference type="SUPFAM" id="SSF56112">
    <property type="entry name" value="Protein kinase-like (PK-like)"/>
    <property type="match status" value="1"/>
</dbReference>
<evidence type="ECO:0000259" key="8">
    <source>
        <dbReference type="PROSITE" id="PS50011"/>
    </source>
</evidence>
<keyword evidence="1" id="KW-0808">Transferase</keyword>
<dbReference type="InterPro" id="IPR029051">
    <property type="entry name" value="DUF4352"/>
</dbReference>
<reference evidence="10" key="1">
    <citation type="submission" date="2015-11" db="EMBL/GenBank/DDBJ databases">
        <authorList>
            <person name="Varghese N."/>
        </authorList>
    </citation>
    <scope>NUCLEOTIDE SEQUENCE [LARGE SCALE GENOMIC DNA]</scope>
    <source>
        <strain evidence="10">DSM 45899</strain>
    </source>
</reference>
<evidence type="ECO:0000256" key="4">
    <source>
        <dbReference type="ARBA" id="ARBA00022777"/>
    </source>
</evidence>
<dbReference type="GO" id="GO:0004674">
    <property type="term" value="F:protein serine/threonine kinase activity"/>
    <property type="evidence" value="ECO:0007669"/>
    <property type="project" value="UniProtKB-KW"/>
</dbReference>
<keyword evidence="5 6" id="KW-0067">ATP-binding</keyword>
<gene>
    <name evidence="9" type="ORF">Ga0074812_14010</name>
</gene>
<dbReference type="CDD" id="cd14014">
    <property type="entry name" value="STKc_PknB_like"/>
    <property type="match status" value="1"/>
</dbReference>
<name>A0A0S4QZL4_9ACTN</name>
<dbReference type="InterPro" id="IPR029050">
    <property type="entry name" value="Immunoprotect_excell_Ig-like"/>
</dbReference>
<accession>A0A0S4QZL4</accession>
<dbReference type="InterPro" id="IPR017441">
    <property type="entry name" value="Protein_kinase_ATP_BS"/>
</dbReference>
<dbReference type="GO" id="GO:0005524">
    <property type="term" value="F:ATP binding"/>
    <property type="evidence" value="ECO:0007669"/>
    <property type="project" value="UniProtKB-UniRule"/>
</dbReference>
<dbReference type="InterPro" id="IPR011009">
    <property type="entry name" value="Kinase-like_dom_sf"/>
</dbReference>
<keyword evidence="4 9" id="KW-0418">Kinase</keyword>
<proteinExistence type="predicted"/>
<evidence type="ECO:0000256" key="2">
    <source>
        <dbReference type="ARBA" id="ARBA00022729"/>
    </source>
</evidence>
<feature type="domain" description="Protein kinase" evidence="8">
    <location>
        <begin position="25"/>
        <end position="283"/>
    </location>
</feature>
<keyword evidence="10" id="KW-1185">Reference proteome</keyword>
<dbReference type="Pfam" id="PF11611">
    <property type="entry name" value="DUF4352"/>
    <property type="match status" value="1"/>
</dbReference>
<feature type="region of interest" description="Disordered" evidence="7">
    <location>
        <begin position="343"/>
        <end position="370"/>
    </location>
</feature>
<organism evidence="9 10">
    <name type="scientific">Parafrankia irregularis</name>
    <dbReference type="NCBI Taxonomy" id="795642"/>
    <lineage>
        <taxon>Bacteria</taxon>
        <taxon>Bacillati</taxon>
        <taxon>Actinomycetota</taxon>
        <taxon>Actinomycetes</taxon>
        <taxon>Frankiales</taxon>
        <taxon>Frankiaceae</taxon>
        <taxon>Parafrankia</taxon>
    </lineage>
</organism>
<dbReference type="EMBL" id="FAOZ01000040">
    <property type="protein sequence ID" value="CUU60434.1"/>
    <property type="molecule type" value="Genomic_DNA"/>
</dbReference>
<dbReference type="PANTHER" id="PTHR43289:SF34">
    <property type="entry name" value="SERINE_THREONINE-PROTEIN KINASE YBDM-RELATED"/>
    <property type="match status" value="1"/>
</dbReference>
<feature type="compositionally biased region" description="Low complexity" evidence="7">
    <location>
        <begin position="346"/>
        <end position="370"/>
    </location>
</feature>
<evidence type="ECO:0000256" key="7">
    <source>
        <dbReference type="SAM" id="MobiDB-lite"/>
    </source>
</evidence>
<evidence type="ECO:0000256" key="1">
    <source>
        <dbReference type="ARBA" id="ARBA00022679"/>
    </source>
</evidence>
<evidence type="ECO:0000313" key="9">
    <source>
        <dbReference type="EMBL" id="CUU60434.1"/>
    </source>
</evidence>
<feature type="binding site" evidence="6">
    <location>
        <position position="53"/>
    </location>
    <ligand>
        <name>ATP</name>
        <dbReference type="ChEBI" id="CHEBI:30616"/>
    </ligand>
</feature>
<sequence>METARGVSVPGEPLLPHEPTVIGPYVLMSRLGVGGMGAVYYARDQQGRPVAVKVIRSDRVRDQEFRRRFRWEVEAARSVASFCTAEVLDADPEAFAPYLVTEFIGGPRLDNAVADGGPLDSSTLTGLAVGVATALTAIHHAGLIHRDLKPSNVILSLTGPRVIDFGIARALDGAGKPTAWGFGSAGWMAPEQINGQPIGAAADVFAWGILVAYAGTGRHPFGDGPDVELSHRITAAEPDLTGLPGQVVDLVRDALTKDAAGRPDARDLLLRLVERRPGEHPTDPAVRLLGLTAELAPSPDRSADRSAHARWRLRGRGRVPLTASLVLVMVALTAIRLAANRDDGTSAEPATPAATPVESPATPAASVASVASPAVPADSSAMPLSGPRTAPGPGAFRDGPLSFAVDGVECEVEQLGLGLLARHPDGQFCLVAITIRNNGTSPRALDNSYQYVYDSTGARRTADYLSRYYLPGETIWNTAEPGASIHGRMVFDLPRDATPRRLELHDSPASGGGSIPL</sequence>
<dbReference type="PROSITE" id="PS00107">
    <property type="entry name" value="PROTEIN_KINASE_ATP"/>
    <property type="match status" value="1"/>
</dbReference>
<dbReference type="Proteomes" id="UP000198802">
    <property type="component" value="Unassembled WGS sequence"/>
</dbReference>
<evidence type="ECO:0000313" key="10">
    <source>
        <dbReference type="Proteomes" id="UP000198802"/>
    </source>
</evidence>
<dbReference type="SMART" id="SM00220">
    <property type="entry name" value="S_TKc"/>
    <property type="match status" value="1"/>
</dbReference>
<keyword evidence="2" id="KW-0732">Signal</keyword>
<dbReference type="Gene3D" id="3.30.200.20">
    <property type="entry name" value="Phosphorylase Kinase, domain 1"/>
    <property type="match status" value="1"/>
</dbReference>
<dbReference type="InterPro" id="IPR008271">
    <property type="entry name" value="Ser/Thr_kinase_AS"/>
</dbReference>
<dbReference type="Pfam" id="PF00069">
    <property type="entry name" value="Pkinase"/>
    <property type="match status" value="1"/>
</dbReference>